<evidence type="ECO:0000313" key="2">
    <source>
        <dbReference type="EMBL" id="SFH38637.1"/>
    </source>
</evidence>
<proteinExistence type="predicted"/>
<dbReference type="AlphaFoldDB" id="A0A1I2ZLB6"/>
<sequence>MDKLLLSALTLGCLSMALVYFSLQEPGEPEMTALQAKDQVHKPSAAATHNAHRPDWQAPAAQAPPALSGPRGYVYEI</sequence>
<evidence type="ECO:0000256" key="1">
    <source>
        <dbReference type="SAM" id="MobiDB-lite"/>
    </source>
</evidence>
<reference evidence="3 5" key="2">
    <citation type="submission" date="2019-03" db="EMBL/GenBank/DDBJ databases">
        <title>Freshwater and sediment microbial communities from various areas in North America, analyzing microbe dynamics in response to fracking.</title>
        <authorList>
            <person name="Lamendella R."/>
        </authorList>
    </citation>
    <scope>NUCLEOTIDE SEQUENCE [LARGE SCALE GENOMIC DNA]</scope>
    <source>
        <strain evidence="3 5">6_TX</strain>
    </source>
</reference>
<reference evidence="2 4" key="1">
    <citation type="submission" date="2016-10" db="EMBL/GenBank/DDBJ databases">
        <authorList>
            <person name="de Groot N.N."/>
        </authorList>
    </citation>
    <scope>NUCLEOTIDE SEQUENCE [LARGE SCALE GENOMIC DNA]</scope>
    <source>
        <strain evidence="2 4">CGMCC 1.6848</strain>
    </source>
</reference>
<feature type="region of interest" description="Disordered" evidence="1">
    <location>
        <begin position="36"/>
        <end position="77"/>
    </location>
</feature>
<name>A0A1I2ZLB6_9GAMM</name>
<dbReference type="EMBL" id="SOEC01000010">
    <property type="protein sequence ID" value="TDX28390.1"/>
    <property type="molecule type" value="Genomic_DNA"/>
</dbReference>
<dbReference type="EMBL" id="FOPY01000003">
    <property type="protein sequence ID" value="SFH38637.1"/>
    <property type="molecule type" value="Genomic_DNA"/>
</dbReference>
<evidence type="ECO:0000313" key="4">
    <source>
        <dbReference type="Proteomes" id="UP000199040"/>
    </source>
</evidence>
<evidence type="ECO:0000313" key="3">
    <source>
        <dbReference type="EMBL" id="TDX28390.1"/>
    </source>
</evidence>
<gene>
    <name evidence="3" type="ORF">DFO67_11090</name>
    <name evidence="2" type="ORF">SAMN04487959_103205</name>
</gene>
<accession>A0A1I2ZLB6</accession>
<feature type="compositionally biased region" description="Low complexity" evidence="1">
    <location>
        <begin position="57"/>
        <end position="66"/>
    </location>
</feature>
<organism evidence="2 4">
    <name type="scientific">Modicisalibacter xianhensis</name>
    <dbReference type="NCBI Taxonomy" id="442341"/>
    <lineage>
        <taxon>Bacteria</taxon>
        <taxon>Pseudomonadati</taxon>
        <taxon>Pseudomonadota</taxon>
        <taxon>Gammaproteobacteria</taxon>
        <taxon>Oceanospirillales</taxon>
        <taxon>Halomonadaceae</taxon>
        <taxon>Modicisalibacter</taxon>
    </lineage>
</organism>
<keyword evidence="4" id="KW-1185">Reference proteome</keyword>
<protein>
    <submittedName>
        <fullName evidence="2">Uncharacterized protein</fullName>
    </submittedName>
</protein>
<dbReference type="Proteomes" id="UP000199040">
    <property type="component" value="Unassembled WGS sequence"/>
</dbReference>
<evidence type="ECO:0000313" key="5">
    <source>
        <dbReference type="Proteomes" id="UP000294489"/>
    </source>
</evidence>
<dbReference type="Proteomes" id="UP000294489">
    <property type="component" value="Unassembled WGS sequence"/>
</dbReference>